<evidence type="ECO:0000256" key="2">
    <source>
        <dbReference type="ARBA" id="ARBA00022801"/>
    </source>
</evidence>
<dbReference type="GO" id="GO:0016787">
    <property type="term" value="F:hydrolase activity"/>
    <property type="evidence" value="ECO:0007669"/>
    <property type="project" value="UniProtKB-KW"/>
</dbReference>
<dbReference type="EMBL" id="BKAL01000010">
    <property type="protein sequence ID" value="GEP70000.1"/>
    <property type="molecule type" value="Genomic_DNA"/>
</dbReference>
<dbReference type="Proteomes" id="UP000321798">
    <property type="component" value="Unassembled WGS sequence"/>
</dbReference>
<keyword evidence="2" id="KW-0378">Hydrolase</keyword>
<feature type="domain" description="Phospholipase/carboxylesterase/thioesterase" evidence="3">
    <location>
        <begin position="33"/>
        <end position="223"/>
    </location>
</feature>
<accession>A0A512PFM7</accession>
<organism evidence="4 5">
    <name type="scientific">Cellulomonas soli</name>
    <dbReference type="NCBI Taxonomy" id="931535"/>
    <lineage>
        <taxon>Bacteria</taxon>
        <taxon>Bacillati</taxon>
        <taxon>Actinomycetota</taxon>
        <taxon>Actinomycetes</taxon>
        <taxon>Micrococcales</taxon>
        <taxon>Cellulomonadaceae</taxon>
        <taxon>Cellulomonas</taxon>
    </lineage>
</organism>
<evidence type="ECO:0000313" key="5">
    <source>
        <dbReference type="Proteomes" id="UP000321798"/>
    </source>
</evidence>
<dbReference type="PANTHER" id="PTHR10655:SF17">
    <property type="entry name" value="LYSOPHOSPHOLIPASE-LIKE PROTEIN 1"/>
    <property type="match status" value="1"/>
</dbReference>
<evidence type="ECO:0000259" key="3">
    <source>
        <dbReference type="Pfam" id="PF02230"/>
    </source>
</evidence>
<gene>
    <name evidence="4" type="ORF">CSO01_27150</name>
</gene>
<keyword evidence="5" id="KW-1185">Reference proteome</keyword>
<sequence>MTTPTIDPAAVLRGGGRVGVRVDPGATEAEDQGDRSPAPLLLLLHGYGSSERDLPGLVDHLPPGLAWASLRAPLALPQGGHAWVPITVPGRPDARATAEAADAVLGWLEAHVPVTTPVVPVGFSQGGLMATQLLRHAPERFTAAVVLSGFVLDTSLPGDAALARRRPPVYFGHGDADRVITAEATARTSAWLPEHTRVTDRLHHGLGHGIDADELAEVATFLRDALGTT</sequence>
<reference evidence="4 5" key="1">
    <citation type="submission" date="2019-07" db="EMBL/GenBank/DDBJ databases">
        <title>Whole genome shotgun sequence of Cellulomonas soli NBRC 109434.</title>
        <authorList>
            <person name="Hosoyama A."/>
            <person name="Uohara A."/>
            <person name="Ohji S."/>
            <person name="Ichikawa N."/>
        </authorList>
    </citation>
    <scope>NUCLEOTIDE SEQUENCE [LARGE SCALE GENOMIC DNA]</scope>
    <source>
        <strain evidence="4 5">NBRC 109434</strain>
    </source>
</reference>
<dbReference type="Gene3D" id="3.40.50.1820">
    <property type="entry name" value="alpha/beta hydrolase"/>
    <property type="match status" value="1"/>
</dbReference>
<dbReference type="InterPro" id="IPR029058">
    <property type="entry name" value="AB_hydrolase_fold"/>
</dbReference>
<dbReference type="RefSeq" id="WP_179561774.1">
    <property type="nucleotide sequence ID" value="NZ_BKAL01000010.1"/>
</dbReference>
<dbReference type="AlphaFoldDB" id="A0A512PFM7"/>
<protein>
    <submittedName>
        <fullName evidence="4">Phospholipase/carboxylesterase</fullName>
    </submittedName>
</protein>
<dbReference type="SUPFAM" id="SSF53474">
    <property type="entry name" value="alpha/beta-Hydrolases"/>
    <property type="match status" value="1"/>
</dbReference>
<dbReference type="InterPro" id="IPR050565">
    <property type="entry name" value="LYPA1-2/EST-like"/>
</dbReference>
<evidence type="ECO:0000256" key="1">
    <source>
        <dbReference type="ARBA" id="ARBA00006499"/>
    </source>
</evidence>
<proteinExistence type="inferred from homology"/>
<evidence type="ECO:0000313" key="4">
    <source>
        <dbReference type="EMBL" id="GEP70000.1"/>
    </source>
</evidence>
<comment type="similarity">
    <text evidence="1">Belongs to the AB hydrolase superfamily. AB hydrolase 2 family.</text>
</comment>
<dbReference type="Pfam" id="PF02230">
    <property type="entry name" value="Abhydrolase_2"/>
    <property type="match status" value="1"/>
</dbReference>
<dbReference type="InterPro" id="IPR003140">
    <property type="entry name" value="PLipase/COase/thioEstase"/>
</dbReference>
<name>A0A512PFM7_9CELL</name>
<comment type="caution">
    <text evidence="4">The sequence shown here is derived from an EMBL/GenBank/DDBJ whole genome shotgun (WGS) entry which is preliminary data.</text>
</comment>
<dbReference type="PANTHER" id="PTHR10655">
    <property type="entry name" value="LYSOPHOSPHOLIPASE-RELATED"/>
    <property type="match status" value="1"/>
</dbReference>